<evidence type="ECO:0000259" key="2">
    <source>
        <dbReference type="Pfam" id="PF19112"/>
    </source>
</evidence>
<feature type="domain" description="Vanillate O-demethylase oxygenase-like C-terminal catalytic" evidence="2">
    <location>
        <begin position="99"/>
        <end position="273"/>
    </location>
</feature>
<dbReference type="PANTHER" id="PTHR21266:SF60">
    <property type="entry name" value="3-KETOSTEROID-9-ALPHA-MONOOXYGENASE, OXYGENASE COMPONENT"/>
    <property type="match status" value="1"/>
</dbReference>
<reference evidence="3 4" key="1">
    <citation type="submission" date="2021-03" db="EMBL/GenBank/DDBJ databases">
        <title>Genomic Encyclopedia of Type Strains, Phase IV (KMG-IV): sequencing the most valuable type-strain genomes for metagenomic binning, comparative biology and taxonomic classification.</title>
        <authorList>
            <person name="Goeker M."/>
        </authorList>
    </citation>
    <scope>NUCLEOTIDE SEQUENCE [LARGE SCALE GENOMIC DNA]</scope>
    <source>
        <strain evidence="3 4">DSM 26427</strain>
    </source>
</reference>
<evidence type="ECO:0000313" key="4">
    <source>
        <dbReference type="Proteomes" id="UP000823786"/>
    </source>
</evidence>
<name>A0ABS4EQ97_9HYPH</name>
<dbReference type="InterPro" id="IPR044043">
    <property type="entry name" value="VanA_C_cat"/>
</dbReference>
<dbReference type="Proteomes" id="UP000823786">
    <property type="component" value="Unassembled WGS sequence"/>
</dbReference>
<dbReference type="EMBL" id="JAGGJV010000006">
    <property type="protein sequence ID" value="MBP1860120.1"/>
    <property type="molecule type" value="Genomic_DNA"/>
</dbReference>
<accession>A0ABS4EQ97</accession>
<dbReference type="SUPFAM" id="SSF55961">
    <property type="entry name" value="Bet v1-like"/>
    <property type="match status" value="1"/>
</dbReference>
<proteinExistence type="predicted"/>
<keyword evidence="1" id="KW-0560">Oxidoreductase</keyword>
<sequence>MSRPAEKAALDQWYCIEALQDIAEGTMANRLLGVDLTVNRTADGAITVHAADRSEPLQATERYGYLWVTLGQPETDVLPIPETQEDDRRIIVCGAISVKASGLRIVENFLDMAHFPFVHTDILGAEPHTEVLHYTTEIRRDVDEVWATNCQFFQPQAALSATGGIMTQYMYRVANPFATILYKTCPNSANRWDVICLFVQPLDPDRCRAHPVMFLIDDVSTLTELIHFQQLIFLQDRIILENQRPRLLPLEPRSEIPTRADASSIAYRRWLKEKGITYGTNVQAA</sequence>
<dbReference type="PANTHER" id="PTHR21266">
    <property type="entry name" value="IRON-SULFUR DOMAIN CONTAINING PROTEIN"/>
    <property type="match status" value="1"/>
</dbReference>
<evidence type="ECO:0000256" key="1">
    <source>
        <dbReference type="ARBA" id="ARBA00023002"/>
    </source>
</evidence>
<gene>
    <name evidence="3" type="ORF">J2Z75_003641</name>
</gene>
<comment type="caution">
    <text evidence="3">The sequence shown here is derived from an EMBL/GenBank/DDBJ whole genome shotgun (WGS) entry which is preliminary data.</text>
</comment>
<evidence type="ECO:0000313" key="3">
    <source>
        <dbReference type="EMBL" id="MBP1860120.1"/>
    </source>
</evidence>
<dbReference type="Pfam" id="PF19112">
    <property type="entry name" value="VanA_C"/>
    <property type="match status" value="1"/>
</dbReference>
<organism evidence="3 4">
    <name type="scientific">Rhizobium herbae</name>
    <dbReference type="NCBI Taxonomy" id="508661"/>
    <lineage>
        <taxon>Bacteria</taxon>
        <taxon>Pseudomonadati</taxon>
        <taxon>Pseudomonadota</taxon>
        <taxon>Alphaproteobacteria</taxon>
        <taxon>Hyphomicrobiales</taxon>
        <taxon>Rhizobiaceae</taxon>
        <taxon>Rhizobium/Agrobacterium group</taxon>
        <taxon>Rhizobium</taxon>
    </lineage>
</organism>
<dbReference type="RefSeq" id="WP_209854115.1">
    <property type="nucleotide sequence ID" value="NZ_JAGGJV010000006.1"/>
</dbReference>
<dbReference type="Gene3D" id="3.90.380.10">
    <property type="entry name" value="Naphthalene 1,2-dioxygenase Alpha Subunit, Chain A, domain 1"/>
    <property type="match status" value="1"/>
</dbReference>
<protein>
    <submittedName>
        <fullName evidence="3">Phenylpropionate dioxygenase-like ring-hydroxylating dioxygenase large terminal subunit</fullName>
    </submittedName>
</protein>
<keyword evidence="4" id="KW-1185">Reference proteome</keyword>
<dbReference type="InterPro" id="IPR050584">
    <property type="entry name" value="Cholesterol_7-desaturase"/>
</dbReference>